<dbReference type="RefSeq" id="XP_073107839.1">
    <property type="nucleotide sequence ID" value="XM_073251738.1"/>
</dbReference>
<evidence type="ECO:0000313" key="2">
    <source>
        <dbReference type="Proteomes" id="UP000504607"/>
    </source>
</evidence>
<dbReference type="AlphaFoldDB" id="A0A6I9Q9D3"/>
<dbReference type="InterPro" id="IPR004158">
    <property type="entry name" value="DUF247_pln"/>
</dbReference>
<dbReference type="FunCoup" id="A0A6I9Q9D3">
    <property type="interactions" value="3254"/>
</dbReference>
<dbReference type="Pfam" id="PF03140">
    <property type="entry name" value="DUF247"/>
    <property type="match status" value="1"/>
</dbReference>
<dbReference type="Proteomes" id="UP000504607">
    <property type="component" value="Unplaced"/>
</dbReference>
<dbReference type="RefSeq" id="XP_073107833.1">
    <property type="nucleotide sequence ID" value="XM_073251732.1"/>
</dbReference>
<dbReference type="PANTHER" id="PTHR31549:SF312">
    <property type="entry name" value="OS06G0179500 PROTEIN"/>
    <property type="match status" value="1"/>
</dbReference>
<feature type="transmembrane region" description="Helical" evidence="1">
    <location>
        <begin position="539"/>
        <end position="564"/>
    </location>
</feature>
<gene>
    <name evidence="3" type="primary">LOC105032287</name>
</gene>
<dbReference type="PANTHER" id="PTHR31549">
    <property type="entry name" value="PROTEIN, PUTATIVE (DUF247)-RELATED-RELATED"/>
    <property type="match status" value="1"/>
</dbReference>
<dbReference type="InParanoid" id="A0A6I9Q9D3"/>
<proteinExistence type="predicted"/>
<keyword evidence="1" id="KW-0812">Transmembrane</keyword>
<dbReference type="GeneID" id="105032287"/>
<organism evidence="2 3">
    <name type="scientific">Elaeis guineensis var. tenera</name>
    <name type="common">Oil palm</name>
    <dbReference type="NCBI Taxonomy" id="51953"/>
    <lineage>
        <taxon>Eukaryota</taxon>
        <taxon>Viridiplantae</taxon>
        <taxon>Streptophyta</taxon>
        <taxon>Embryophyta</taxon>
        <taxon>Tracheophyta</taxon>
        <taxon>Spermatophyta</taxon>
        <taxon>Magnoliopsida</taxon>
        <taxon>Liliopsida</taxon>
        <taxon>Arecaceae</taxon>
        <taxon>Arecoideae</taxon>
        <taxon>Cocoseae</taxon>
        <taxon>Elaeidinae</taxon>
        <taxon>Elaeis</taxon>
    </lineage>
</organism>
<sequence>MQKHSIADRRNTPKETFFVKGPGFLAATQLPLSMIFSSLSSSNNSLLFDEGRWVIQICSTLEEEVEEGARIPVSVFSVPKILLSNKPEAYIPELFALGPYHHWHPQLYEMERYKLATARRTQKKLQSTKLHQLVEYFIKKEHMIRSHYHRHLDFNGETLAWMMAIDASFLLEFLRNYSEAEGKVFRRVPTMSHMVDAERIKLAYNCILRDIMMLENQIPLFLVRKILRFQCPSYQIADKDLSNMLIGFVKAVSPFEVMKNFPSIDVKRYAHVLQLLYFMIVPKAKEGSETINETEVHVDIPELNETKPMGNPSYVKQLFNSVWSRASDLKIMEVPATRPIKFLGKLPWKIISKLPGVSILTAPIAKLFFFQGDEKSKDEDSTDDEPPLVEEIMIPSVTELSKAGVKFSPTKGDLTTVSFNSRTATFYLPAVSLDVNTEVLLRNLVAYETAVELGPMVFTRYTELMNGIIDTEEDVKLLRQSGIILNRMKNDEEVAKLWNAMSRSVRLTKVGFIDKVLVDVNKFHSSRWSVKARKIMKTYVFGSWQILTFLAAILLLLLTCVQAFCSVYSCGSRWLNVTNAGLQ</sequence>
<dbReference type="RefSeq" id="XP_073107843.1">
    <property type="nucleotide sequence ID" value="XM_073251742.1"/>
</dbReference>
<keyword evidence="1" id="KW-1133">Transmembrane helix</keyword>
<dbReference type="RefSeq" id="XP_010904997.1">
    <property type="nucleotide sequence ID" value="XM_010906695.3"/>
</dbReference>
<accession>A0A6I9Q9D3</accession>
<name>A0A6I9Q9D3_ELAGV</name>
<keyword evidence="1" id="KW-0472">Membrane</keyword>
<evidence type="ECO:0000313" key="3">
    <source>
        <dbReference type="RefSeq" id="XP_010904997.1"/>
    </source>
</evidence>
<reference evidence="3" key="1">
    <citation type="submission" date="2025-08" db="UniProtKB">
        <authorList>
            <consortium name="RefSeq"/>
        </authorList>
    </citation>
    <scope>IDENTIFICATION</scope>
</reference>
<evidence type="ECO:0000256" key="1">
    <source>
        <dbReference type="SAM" id="Phobius"/>
    </source>
</evidence>
<keyword evidence="2" id="KW-1185">Reference proteome</keyword>
<dbReference type="OrthoDB" id="2356035at2759"/>
<protein>
    <submittedName>
        <fullName evidence="3">UPF0481 protein At3g02645</fullName>
    </submittedName>
</protein>